<feature type="transmembrane region" description="Helical" evidence="1">
    <location>
        <begin position="105"/>
        <end position="125"/>
    </location>
</feature>
<organism evidence="3 4">
    <name type="scientific">Luteolibacter algae</name>
    <dbReference type="NCBI Taxonomy" id="454151"/>
    <lineage>
        <taxon>Bacteria</taxon>
        <taxon>Pseudomonadati</taxon>
        <taxon>Verrucomicrobiota</taxon>
        <taxon>Verrucomicrobiia</taxon>
        <taxon>Verrucomicrobiales</taxon>
        <taxon>Verrucomicrobiaceae</taxon>
        <taxon>Luteolibacter</taxon>
    </lineage>
</organism>
<comment type="caution">
    <text evidence="3">The sequence shown here is derived from an EMBL/GenBank/DDBJ whole genome shotgun (WGS) entry which is preliminary data.</text>
</comment>
<gene>
    <name evidence="3" type="ORF">ACFSSA_03005</name>
</gene>
<keyword evidence="4" id="KW-1185">Reference proteome</keyword>
<feature type="transmembrane region" description="Helical" evidence="1">
    <location>
        <begin position="204"/>
        <end position="228"/>
    </location>
</feature>
<name>A0ABW5D3J2_9BACT</name>
<dbReference type="EMBL" id="JBHUIT010000002">
    <property type="protein sequence ID" value="MFD2255632.1"/>
    <property type="molecule type" value="Genomic_DNA"/>
</dbReference>
<dbReference type="Proteomes" id="UP001597375">
    <property type="component" value="Unassembled WGS sequence"/>
</dbReference>
<feature type="transmembrane region" description="Helical" evidence="1">
    <location>
        <begin position="168"/>
        <end position="184"/>
    </location>
</feature>
<feature type="domain" description="GYF" evidence="2">
    <location>
        <begin position="10"/>
        <end position="60"/>
    </location>
</feature>
<keyword evidence="1" id="KW-0472">Membrane</keyword>
<dbReference type="Pfam" id="PF14237">
    <property type="entry name" value="GYF_2"/>
    <property type="match status" value="1"/>
</dbReference>
<evidence type="ECO:0000313" key="3">
    <source>
        <dbReference type="EMBL" id="MFD2255632.1"/>
    </source>
</evidence>
<dbReference type="RefSeq" id="WP_386818289.1">
    <property type="nucleotide sequence ID" value="NZ_JBHUIT010000002.1"/>
</dbReference>
<keyword evidence="1" id="KW-1133">Transmembrane helix</keyword>
<evidence type="ECO:0000259" key="2">
    <source>
        <dbReference type="Pfam" id="PF14237"/>
    </source>
</evidence>
<protein>
    <submittedName>
        <fullName evidence="3">GYF domain-containing protein</fullName>
    </submittedName>
</protein>
<dbReference type="InterPro" id="IPR025640">
    <property type="entry name" value="GYF_2"/>
</dbReference>
<reference evidence="4" key="1">
    <citation type="journal article" date="2019" name="Int. J. Syst. Evol. Microbiol.">
        <title>The Global Catalogue of Microorganisms (GCM) 10K type strain sequencing project: providing services to taxonomists for standard genome sequencing and annotation.</title>
        <authorList>
            <consortium name="The Broad Institute Genomics Platform"/>
            <consortium name="The Broad Institute Genome Sequencing Center for Infectious Disease"/>
            <person name="Wu L."/>
            <person name="Ma J."/>
        </authorList>
    </citation>
    <scope>NUCLEOTIDE SEQUENCE [LARGE SCALE GENOMIC DNA]</scope>
    <source>
        <strain evidence="4">CGMCC 4.7106</strain>
    </source>
</reference>
<accession>A0ABW5D3J2</accession>
<sequence>MEDPDLTKEWYVTHEGQQFGPVSLDDLKYEAERGKLNPRLDMVWKDGMEDWIPSGEIEGLFQKNKDASGEAVEDSATAFTEFQPEETPEERLRNEGRWPGVSRSVFFFMSYIFPVIWLVALSFVSQQLAGSVAADQLGLGVAVLSFLPIIVSLIALLKRFQNLAMTRLWFLGLFIPLLNIWLGYRLLVCPEGYADHKKLDTIGWILAILYWGSFLLAIAAAIFVAVSMTQTGPDDPYRETIENFIRKIEEERQIRSAQ</sequence>
<proteinExistence type="predicted"/>
<evidence type="ECO:0000313" key="4">
    <source>
        <dbReference type="Proteomes" id="UP001597375"/>
    </source>
</evidence>
<evidence type="ECO:0000256" key="1">
    <source>
        <dbReference type="SAM" id="Phobius"/>
    </source>
</evidence>
<keyword evidence="1" id="KW-0812">Transmembrane</keyword>
<feature type="transmembrane region" description="Helical" evidence="1">
    <location>
        <begin position="137"/>
        <end position="156"/>
    </location>
</feature>